<feature type="transmembrane region" description="Helical" evidence="1">
    <location>
        <begin position="6"/>
        <end position="28"/>
    </location>
</feature>
<dbReference type="RefSeq" id="WP_203752157.1">
    <property type="nucleotide sequence ID" value="NZ_BONF01000034.1"/>
</dbReference>
<evidence type="ECO:0000313" key="3">
    <source>
        <dbReference type="Proteomes" id="UP000601223"/>
    </source>
</evidence>
<dbReference type="AlphaFoldDB" id="A0A8J3JNY8"/>
<dbReference type="Proteomes" id="UP000601223">
    <property type="component" value="Unassembled WGS sequence"/>
</dbReference>
<keyword evidence="3" id="KW-1185">Reference proteome</keyword>
<sequence>MLEVVYGIVILGIIPCILFALFVIALLLPGGAKNHESKVSGWAGFWAGLVVFALYVVTVAGRIQLPQFQVGGFPSFHLGGFALGLITGYALPHIMWIVRPTRLLGILTLIISATTLIALFNYLFYTGVRGFVIYFTLSVLLGGLLHLVFHPGVIRAITSS</sequence>
<comment type="caution">
    <text evidence="2">The sequence shown here is derived from an EMBL/GenBank/DDBJ whole genome shotgun (WGS) entry which is preliminary data.</text>
</comment>
<proteinExistence type="predicted"/>
<keyword evidence="1" id="KW-1133">Transmembrane helix</keyword>
<keyword evidence="1" id="KW-0472">Membrane</keyword>
<protein>
    <submittedName>
        <fullName evidence="2">Uncharacterized protein</fullName>
    </submittedName>
</protein>
<organism evidence="2 3">
    <name type="scientific">Catellatospora bangladeshensis</name>
    <dbReference type="NCBI Taxonomy" id="310355"/>
    <lineage>
        <taxon>Bacteria</taxon>
        <taxon>Bacillati</taxon>
        <taxon>Actinomycetota</taxon>
        <taxon>Actinomycetes</taxon>
        <taxon>Micromonosporales</taxon>
        <taxon>Micromonosporaceae</taxon>
        <taxon>Catellatospora</taxon>
    </lineage>
</organism>
<feature type="transmembrane region" description="Helical" evidence="1">
    <location>
        <begin position="103"/>
        <end position="125"/>
    </location>
</feature>
<feature type="transmembrane region" description="Helical" evidence="1">
    <location>
        <begin position="40"/>
        <end position="61"/>
    </location>
</feature>
<evidence type="ECO:0000313" key="2">
    <source>
        <dbReference type="EMBL" id="GIF84211.1"/>
    </source>
</evidence>
<accession>A0A8J3JNY8</accession>
<gene>
    <name evidence="2" type="ORF">Cba03nite_55600</name>
</gene>
<keyword evidence="1" id="KW-0812">Transmembrane</keyword>
<evidence type="ECO:0000256" key="1">
    <source>
        <dbReference type="SAM" id="Phobius"/>
    </source>
</evidence>
<reference evidence="2 3" key="1">
    <citation type="submission" date="2021-01" db="EMBL/GenBank/DDBJ databases">
        <title>Whole genome shotgun sequence of Catellatospora bangladeshensis NBRC 107357.</title>
        <authorList>
            <person name="Komaki H."/>
            <person name="Tamura T."/>
        </authorList>
    </citation>
    <scope>NUCLEOTIDE SEQUENCE [LARGE SCALE GENOMIC DNA]</scope>
    <source>
        <strain evidence="2 3">NBRC 107357</strain>
    </source>
</reference>
<name>A0A8J3JNY8_9ACTN</name>
<feature type="transmembrane region" description="Helical" evidence="1">
    <location>
        <begin position="73"/>
        <end position="91"/>
    </location>
</feature>
<dbReference type="EMBL" id="BONF01000034">
    <property type="protein sequence ID" value="GIF84211.1"/>
    <property type="molecule type" value="Genomic_DNA"/>
</dbReference>
<feature type="transmembrane region" description="Helical" evidence="1">
    <location>
        <begin position="131"/>
        <end position="149"/>
    </location>
</feature>